<dbReference type="EMBL" id="JAOYFB010000041">
    <property type="protein sequence ID" value="KAK4045236.1"/>
    <property type="molecule type" value="Genomic_DNA"/>
</dbReference>
<feature type="compositionally biased region" description="Basic and acidic residues" evidence="1">
    <location>
        <begin position="67"/>
        <end position="76"/>
    </location>
</feature>
<accession>A0ABR0B9H9</accession>
<feature type="compositionally biased region" description="Basic residues" evidence="1">
    <location>
        <begin position="137"/>
        <end position="155"/>
    </location>
</feature>
<comment type="caution">
    <text evidence="2">The sequence shown here is derived from an EMBL/GenBank/DDBJ whole genome shotgun (WGS) entry which is preliminary data.</text>
</comment>
<proteinExistence type="predicted"/>
<reference evidence="2 3" key="1">
    <citation type="journal article" date="2023" name="Nucleic Acids Res.">
        <title>The hologenome of Daphnia magna reveals possible DNA methylation and microbiome-mediated evolution of the host genome.</title>
        <authorList>
            <person name="Chaturvedi A."/>
            <person name="Li X."/>
            <person name="Dhandapani V."/>
            <person name="Marshall H."/>
            <person name="Kissane S."/>
            <person name="Cuenca-Cambronero M."/>
            <person name="Asole G."/>
            <person name="Calvet F."/>
            <person name="Ruiz-Romero M."/>
            <person name="Marangio P."/>
            <person name="Guigo R."/>
            <person name="Rago D."/>
            <person name="Mirbahai L."/>
            <person name="Eastwood N."/>
            <person name="Colbourne J.K."/>
            <person name="Zhou J."/>
            <person name="Mallon E."/>
            <person name="Orsini L."/>
        </authorList>
    </citation>
    <scope>NUCLEOTIDE SEQUENCE [LARGE SCALE GENOMIC DNA]</scope>
    <source>
        <strain evidence="2">LRV0_1</strain>
    </source>
</reference>
<organism evidence="2 3">
    <name type="scientific">Daphnia magna</name>
    <dbReference type="NCBI Taxonomy" id="35525"/>
    <lineage>
        <taxon>Eukaryota</taxon>
        <taxon>Metazoa</taxon>
        <taxon>Ecdysozoa</taxon>
        <taxon>Arthropoda</taxon>
        <taxon>Crustacea</taxon>
        <taxon>Branchiopoda</taxon>
        <taxon>Diplostraca</taxon>
        <taxon>Cladocera</taxon>
        <taxon>Anomopoda</taxon>
        <taxon>Daphniidae</taxon>
        <taxon>Daphnia</taxon>
    </lineage>
</organism>
<sequence length="164" mass="18014">MRVGSTPAASPMSRRLRVPRASLKRFPRSSTRRLATCLPDGNEDQGASAARCPAHHRRRESLLPRGRFGDRHRPDARFALGRWYPQPGTAVSPGAPEGLRDRAGRLAHLGGSGDRRGAPAKTPGSGGLTDARPPPAQKHRRHARPGRPYRRACRSNRRDSTLRS</sequence>
<evidence type="ECO:0000313" key="2">
    <source>
        <dbReference type="EMBL" id="KAK4045236.1"/>
    </source>
</evidence>
<feature type="region of interest" description="Disordered" evidence="1">
    <location>
        <begin position="1"/>
        <end position="164"/>
    </location>
</feature>
<evidence type="ECO:0000256" key="1">
    <source>
        <dbReference type="SAM" id="MobiDB-lite"/>
    </source>
</evidence>
<feature type="compositionally biased region" description="Basic residues" evidence="1">
    <location>
        <begin position="14"/>
        <end position="31"/>
    </location>
</feature>
<keyword evidence="3" id="KW-1185">Reference proteome</keyword>
<evidence type="ECO:0000313" key="3">
    <source>
        <dbReference type="Proteomes" id="UP001234178"/>
    </source>
</evidence>
<name>A0ABR0B9H9_9CRUS</name>
<dbReference type="Proteomes" id="UP001234178">
    <property type="component" value="Unassembled WGS sequence"/>
</dbReference>
<protein>
    <submittedName>
        <fullName evidence="2">Uncharacterized protein</fullName>
    </submittedName>
</protein>
<gene>
    <name evidence="2" type="ORF">OUZ56_032644</name>
</gene>